<accession>A0A067SSF5</accession>
<dbReference type="AlphaFoldDB" id="A0A067SSF5"/>
<dbReference type="EMBL" id="KL142384">
    <property type="protein sequence ID" value="KDR73826.1"/>
    <property type="molecule type" value="Genomic_DNA"/>
</dbReference>
<feature type="compositionally biased region" description="Acidic residues" evidence="1">
    <location>
        <begin position="13"/>
        <end position="34"/>
    </location>
</feature>
<keyword evidence="3" id="KW-1185">Reference proteome</keyword>
<feature type="compositionally biased region" description="Basic and acidic residues" evidence="1">
    <location>
        <begin position="1"/>
        <end position="12"/>
    </location>
</feature>
<feature type="region of interest" description="Disordered" evidence="1">
    <location>
        <begin position="1"/>
        <end position="40"/>
    </location>
</feature>
<dbReference type="Proteomes" id="UP000027222">
    <property type="component" value="Unassembled WGS sequence"/>
</dbReference>
<evidence type="ECO:0000313" key="2">
    <source>
        <dbReference type="EMBL" id="KDR73826.1"/>
    </source>
</evidence>
<evidence type="ECO:0000256" key="1">
    <source>
        <dbReference type="SAM" id="MobiDB-lite"/>
    </source>
</evidence>
<organism evidence="2 3">
    <name type="scientific">Galerina marginata (strain CBS 339.88)</name>
    <dbReference type="NCBI Taxonomy" id="685588"/>
    <lineage>
        <taxon>Eukaryota</taxon>
        <taxon>Fungi</taxon>
        <taxon>Dikarya</taxon>
        <taxon>Basidiomycota</taxon>
        <taxon>Agaricomycotina</taxon>
        <taxon>Agaricomycetes</taxon>
        <taxon>Agaricomycetidae</taxon>
        <taxon>Agaricales</taxon>
        <taxon>Agaricineae</taxon>
        <taxon>Strophariaceae</taxon>
        <taxon>Galerina</taxon>
    </lineage>
</organism>
<proteinExistence type="predicted"/>
<dbReference type="HOGENOM" id="CLU_2512780_0_0_1"/>
<evidence type="ECO:0000313" key="3">
    <source>
        <dbReference type="Proteomes" id="UP000027222"/>
    </source>
</evidence>
<name>A0A067SSF5_GALM3</name>
<protein>
    <submittedName>
        <fullName evidence="2">Uncharacterized protein</fullName>
    </submittedName>
</protein>
<sequence>MLINDQVEHSPEVDYEDLPDLESVTESDDSEEDDHPIGRTGDYTRLITAFLNLILDPDNALNLMLQQREELLGLIEEVERFRQEQ</sequence>
<gene>
    <name evidence="2" type="ORF">GALMADRAFT_141608</name>
</gene>
<reference evidence="3" key="1">
    <citation type="journal article" date="2014" name="Proc. Natl. Acad. Sci. U.S.A.">
        <title>Extensive sampling of basidiomycete genomes demonstrates inadequacy of the white-rot/brown-rot paradigm for wood decay fungi.</title>
        <authorList>
            <person name="Riley R."/>
            <person name="Salamov A.A."/>
            <person name="Brown D.W."/>
            <person name="Nagy L.G."/>
            <person name="Floudas D."/>
            <person name="Held B.W."/>
            <person name="Levasseur A."/>
            <person name="Lombard V."/>
            <person name="Morin E."/>
            <person name="Otillar R."/>
            <person name="Lindquist E.A."/>
            <person name="Sun H."/>
            <person name="LaButti K.M."/>
            <person name="Schmutz J."/>
            <person name="Jabbour D."/>
            <person name="Luo H."/>
            <person name="Baker S.E."/>
            <person name="Pisabarro A.G."/>
            <person name="Walton J.D."/>
            <person name="Blanchette R.A."/>
            <person name="Henrissat B."/>
            <person name="Martin F."/>
            <person name="Cullen D."/>
            <person name="Hibbett D.S."/>
            <person name="Grigoriev I.V."/>
        </authorList>
    </citation>
    <scope>NUCLEOTIDE SEQUENCE [LARGE SCALE GENOMIC DNA]</scope>
    <source>
        <strain evidence="3">CBS 339.88</strain>
    </source>
</reference>